<evidence type="ECO:0000256" key="4">
    <source>
        <dbReference type="ARBA" id="ARBA00022833"/>
    </source>
</evidence>
<dbReference type="InterPro" id="IPR036388">
    <property type="entry name" value="WH-like_DNA-bd_sf"/>
</dbReference>
<feature type="domain" description="SANT" evidence="13">
    <location>
        <begin position="85"/>
        <end position="137"/>
    </location>
</feature>
<protein>
    <recommendedName>
        <fullName evidence="8">Transcriptional adapter 2</fullName>
    </recommendedName>
</protein>
<evidence type="ECO:0000256" key="2">
    <source>
        <dbReference type="ARBA" id="ARBA00022723"/>
    </source>
</evidence>
<dbReference type="FunFam" id="3.30.60.90:FF:000008">
    <property type="entry name" value="Transcriptional adapter 2"/>
    <property type="match status" value="1"/>
</dbReference>
<dbReference type="InterPro" id="IPR001005">
    <property type="entry name" value="SANT/Myb"/>
</dbReference>
<comment type="subcellular location">
    <subcellularLocation>
        <location evidence="1 8">Nucleus</location>
    </subcellularLocation>
</comment>
<dbReference type="GO" id="GO:0003682">
    <property type="term" value="F:chromatin binding"/>
    <property type="evidence" value="ECO:0007669"/>
    <property type="project" value="TreeGrafter"/>
</dbReference>
<evidence type="ECO:0000256" key="7">
    <source>
        <dbReference type="ARBA" id="ARBA00023242"/>
    </source>
</evidence>
<dbReference type="Gene3D" id="3.30.60.90">
    <property type="match status" value="1"/>
</dbReference>
<dbReference type="EMBL" id="AP028215">
    <property type="protein sequence ID" value="BEI91229.1"/>
    <property type="molecule type" value="Genomic_DNA"/>
</dbReference>
<dbReference type="Pfam" id="PF00249">
    <property type="entry name" value="Myb_DNA-binding"/>
    <property type="match status" value="1"/>
</dbReference>
<feature type="compositionally biased region" description="Acidic residues" evidence="10">
    <location>
        <begin position="259"/>
        <end position="275"/>
    </location>
</feature>
<evidence type="ECO:0000256" key="10">
    <source>
        <dbReference type="SAM" id="MobiDB-lite"/>
    </source>
</evidence>
<dbReference type="PROSITE" id="PS50090">
    <property type="entry name" value="MYB_LIKE"/>
    <property type="match status" value="1"/>
</dbReference>
<dbReference type="PANTHER" id="PTHR12374">
    <property type="entry name" value="TRANSCRIPTIONAL ADAPTOR 2 ADA2 -RELATED"/>
    <property type="match status" value="1"/>
</dbReference>
<dbReference type="CDD" id="cd00167">
    <property type="entry name" value="SANT"/>
    <property type="match status" value="1"/>
</dbReference>
<evidence type="ECO:0000256" key="3">
    <source>
        <dbReference type="ARBA" id="ARBA00022771"/>
    </source>
</evidence>
<evidence type="ECO:0000313" key="15">
    <source>
        <dbReference type="Proteomes" id="UP001233271"/>
    </source>
</evidence>
<keyword evidence="3 9" id="KW-0863">Zinc-finger</keyword>
<keyword evidence="15" id="KW-1185">Reference proteome</keyword>
<dbReference type="PROSITE" id="PS01357">
    <property type="entry name" value="ZF_ZZ_1"/>
    <property type="match status" value="1"/>
</dbReference>
<dbReference type="InterPro" id="IPR009057">
    <property type="entry name" value="Homeodomain-like_sf"/>
</dbReference>
<reference evidence="14" key="1">
    <citation type="journal article" date="2023" name="BMC Genomics">
        <title>Chromosome-level genome assemblies of Cutaneotrichosporon spp. (Trichosporonales, Basidiomycota) reveal imbalanced evolution between nucleotide sequences and chromosome synteny.</title>
        <authorList>
            <person name="Kobayashi Y."/>
            <person name="Kayamori A."/>
            <person name="Aoki K."/>
            <person name="Shiwa Y."/>
            <person name="Matsutani M."/>
            <person name="Fujita N."/>
            <person name="Sugita T."/>
            <person name="Iwasaki W."/>
            <person name="Tanaka N."/>
            <person name="Takashima M."/>
        </authorList>
    </citation>
    <scope>NUCLEOTIDE SEQUENCE</scope>
    <source>
        <strain evidence="14">HIS019</strain>
    </source>
</reference>
<dbReference type="GO" id="GO:0006338">
    <property type="term" value="P:chromatin remodeling"/>
    <property type="evidence" value="ECO:0007669"/>
    <property type="project" value="TreeGrafter"/>
</dbReference>
<dbReference type="GO" id="GO:0005634">
    <property type="term" value="C:nucleus"/>
    <property type="evidence" value="ECO:0007669"/>
    <property type="project" value="UniProtKB-SubCell"/>
</dbReference>
<dbReference type="SMART" id="SM00291">
    <property type="entry name" value="ZnF_ZZ"/>
    <property type="match status" value="1"/>
</dbReference>
<evidence type="ECO:0000259" key="12">
    <source>
        <dbReference type="PROSITE" id="PS50135"/>
    </source>
</evidence>
<dbReference type="Proteomes" id="UP001233271">
    <property type="component" value="Chromosome 4"/>
</dbReference>
<dbReference type="KEGG" id="ccac:CcaHIS019_0400490"/>
<keyword evidence="6 8" id="KW-0804">Transcription</keyword>
<dbReference type="PROSITE" id="PS50135">
    <property type="entry name" value="ZF_ZZ_2"/>
    <property type="match status" value="1"/>
</dbReference>
<dbReference type="RefSeq" id="XP_060456494.1">
    <property type="nucleotide sequence ID" value="XM_060599840.1"/>
</dbReference>
<feature type="region of interest" description="Disordered" evidence="10">
    <location>
        <begin position="442"/>
        <end position="480"/>
    </location>
</feature>
<dbReference type="GO" id="GO:0008270">
    <property type="term" value="F:zinc ion binding"/>
    <property type="evidence" value="ECO:0007669"/>
    <property type="project" value="UniProtKB-KW"/>
</dbReference>
<dbReference type="InterPro" id="IPR016827">
    <property type="entry name" value="Ada2/TADA2"/>
</dbReference>
<feature type="domain" description="ZZ-type" evidence="12">
    <location>
        <begin position="25"/>
        <end position="83"/>
    </location>
</feature>
<dbReference type="Gene3D" id="1.10.10.10">
    <property type="entry name" value="Winged helix-like DNA-binding domain superfamily/Winged helix DNA-binding domain"/>
    <property type="match status" value="1"/>
</dbReference>
<dbReference type="InterPro" id="IPR043145">
    <property type="entry name" value="Znf_ZZ_sf"/>
</dbReference>
<dbReference type="GO" id="GO:0006357">
    <property type="term" value="P:regulation of transcription by RNA polymerase II"/>
    <property type="evidence" value="ECO:0007669"/>
    <property type="project" value="InterPro"/>
</dbReference>
<name>A0AA48QVC6_9TREE</name>
<dbReference type="InterPro" id="IPR041983">
    <property type="entry name" value="ADA2-like_ZZ"/>
</dbReference>
<feature type="compositionally biased region" description="Acidic residues" evidence="10">
    <location>
        <begin position="299"/>
        <end position="309"/>
    </location>
</feature>
<dbReference type="InterPro" id="IPR000433">
    <property type="entry name" value="Znf_ZZ"/>
</dbReference>
<dbReference type="PROSITE" id="PS51293">
    <property type="entry name" value="SANT"/>
    <property type="match status" value="1"/>
</dbReference>
<evidence type="ECO:0000256" key="9">
    <source>
        <dbReference type="PROSITE-ProRule" id="PRU00228"/>
    </source>
</evidence>
<dbReference type="SUPFAM" id="SSF57850">
    <property type="entry name" value="RING/U-box"/>
    <property type="match status" value="1"/>
</dbReference>
<dbReference type="GO" id="GO:0003713">
    <property type="term" value="F:transcription coactivator activity"/>
    <property type="evidence" value="ECO:0007669"/>
    <property type="project" value="InterPro"/>
</dbReference>
<evidence type="ECO:0000259" key="13">
    <source>
        <dbReference type="PROSITE" id="PS51293"/>
    </source>
</evidence>
<keyword evidence="7 8" id="KW-0539">Nucleus</keyword>
<dbReference type="SUPFAM" id="SSF46689">
    <property type="entry name" value="Homeodomain-like"/>
    <property type="match status" value="2"/>
</dbReference>
<keyword evidence="4" id="KW-0862">Zinc</keyword>
<evidence type="ECO:0000256" key="5">
    <source>
        <dbReference type="ARBA" id="ARBA00023015"/>
    </source>
</evidence>
<dbReference type="FunFam" id="1.10.10.60:FF:000115">
    <property type="entry name" value="Transcriptional adapter 2"/>
    <property type="match status" value="1"/>
</dbReference>
<dbReference type="Pfam" id="PF25299">
    <property type="entry name" value="ZZ_ADA2"/>
    <property type="match status" value="1"/>
</dbReference>
<evidence type="ECO:0000256" key="6">
    <source>
        <dbReference type="ARBA" id="ARBA00023163"/>
    </source>
</evidence>
<dbReference type="SMART" id="SM00717">
    <property type="entry name" value="SANT"/>
    <property type="match status" value="1"/>
</dbReference>
<dbReference type="GeneID" id="85495099"/>
<sequence>MTVTQRRVRAADPAGPEDRAITEPGIKYTCDICGIDITHTVRMKCAHPDCAEIDICPNCFREGKKVQKHEPWHDYKVIEQHSYPIFCTDWGADEEMLLIGGCQAHGLGNWAEVADHVGTRTKEECELHYIEVFLGCGKGSDVKNDSEMPHETPEDEHYSRFMPPMNRTFSIDPDEFQRRKKARIEELRKPQPLAKGTAKTLTSAPTNHEVGGFMPGRLEFEYELENDAELAIKDLEFGLVLEYGGADQPMAKVTRPVEEEGGEDEGEDEEEEEEDVKPKIEEGEGSGSSSPGKRKRSEEEDPVETALEVEDPDELEVKIALLNIYRYKLDKRVMAKDLIFDRSLTQHKKLTALERKRPKEEKELIGRYKPLAKLQTAEDFEVFVEGIMHEHQLRRRITELQEYRRVGITMGYEAESYDVAKAARAGFRPVVSREQTDPIRTGARINAGQNRYLHGTPPLSDSRGVSTPPARPRAPTKPKDLRSAEGIELLTDEEALVASHTHVEPKKFQGVVAAMIIRNEALQGKLRRREARNKHHIDVNHAARIWDYLVMVGKVKLAYDAKIKAFDLKHGEKGFPPPPTVYVPAGGPPNPLPQSTIFANGDRPVMA</sequence>
<dbReference type="PANTHER" id="PTHR12374:SF20">
    <property type="entry name" value="TRANSCRIPTIONAL ADAPTER 2-ALPHA"/>
    <property type="match status" value="1"/>
</dbReference>
<keyword evidence="2" id="KW-0479">Metal-binding</keyword>
<dbReference type="Gene3D" id="1.10.10.60">
    <property type="entry name" value="Homeodomain-like"/>
    <property type="match status" value="1"/>
</dbReference>
<feature type="region of interest" description="Disordered" evidence="10">
    <location>
        <begin position="192"/>
        <end position="212"/>
    </location>
</feature>
<dbReference type="CDD" id="cd02335">
    <property type="entry name" value="ZZ_ADA2"/>
    <property type="match status" value="1"/>
</dbReference>
<organism evidence="14 15">
    <name type="scientific">Cutaneotrichosporon cavernicola</name>
    <dbReference type="NCBI Taxonomy" id="279322"/>
    <lineage>
        <taxon>Eukaryota</taxon>
        <taxon>Fungi</taxon>
        <taxon>Dikarya</taxon>
        <taxon>Basidiomycota</taxon>
        <taxon>Agaricomycotina</taxon>
        <taxon>Tremellomycetes</taxon>
        <taxon>Trichosporonales</taxon>
        <taxon>Trichosporonaceae</taxon>
        <taxon>Cutaneotrichosporon</taxon>
    </lineage>
</organism>
<dbReference type="GO" id="GO:0070461">
    <property type="term" value="C:SAGA-type complex"/>
    <property type="evidence" value="ECO:0007669"/>
    <property type="project" value="TreeGrafter"/>
</dbReference>
<feature type="region of interest" description="Disordered" evidence="10">
    <location>
        <begin position="250"/>
        <end position="309"/>
    </location>
</feature>
<evidence type="ECO:0000256" key="8">
    <source>
        <dbReference type="PIRNR" id="PIRNR025024"/>
    </source>
</evidence>
<keyword evidence="5 8" id="KW-0805">Transcription regulation</keyword>
<gene>
    <name evidence="14" type="primary">ADA2</name>
    <name evidence="14" type="ORF">CcaverHIS019_0400490</name>
</gene>
<dbReference type="InterPro" id="IPR017884">
    <property type="entry name" value="SANT_dom"/>
</dbReference>
<feature type="domain" description="Myb-like" evidence="11">
    <location>
        <begin position="90"/>
        <end position="133"/>
    </location>
</feature>
<accession>A0AA48QVC6</accession>
<dbReference type="AlphaFoldDB" id="A0AA48QVC6"/>
<dbReference type="PIRSF" id="PIRSF025024">
    <property type="entry name" value="Transcriptional_adaptor_2"/>
    <property type="match status" value="1"/>
</dbReference>
<proteinExistence type="predicted"/>
<evidence type="ECO:0000256" key="1">
    <source>
        <dbReference type="ARBA" id="ARBA00004123"/>
    </source>
</evidence>
<evidence type="ECO:0000313" key="14">
    <source>
        <dbReference type="EMBL" id="BEI91229.1"/>
    </source>
</evidence>
<evidence type="ECO:0000259" key="11">
    <source>
        <dbReference type="PROSITE" id="PS50090"/>
    </source>
</evidence>